<reference evidence="2 3" key="1">
    <citation type="submission" date="2019-09" db="EMBL/GenBank/DDBJ databases">
        <title>Draft genome sequencing and comparative genomics of hatchery-associated Vibrios.</title>
        <authorList>
            <person name="Kehlet-Delgado H."/>
            <person name="Mueller R.S."/>
        </authorList>
    </citation>
    <scope>NUCLEOTIDE SEQUENCE [LARGE SCALE GENOMIC DNA]</scope>
    <source>
        <strain evidence="2 3">081416A</strain>
    </source>
</reference>
<accession>A0A0P7EXY0</accession>
<evidence type="ECO:0000313" key="3">
    <source>
        <dbReference type="Proteomes" id="UP000532247"/>
    </source>
</evidence>
<name>A0A0P7EXY0_VIBAL</name>
<evidence type="ECO:0000313" key="2">
    <source>
        <dbReference type="EMBL" id="NOI08240.1"/>
    </source>
</evidence>
<dbReference type="OrthoDB" id="9815730at2"/>
<sequence length="483" mass="51448">MKFQYSFVAMSLALAGCGGGSGGDTSAPTYDVAGTIVSAGTLLDTPVCIDLNQNYVCDTTEPSAKTDNAGKFSLTSSDKNVLTSTILAQVDQGSNQTLRLAAPGQNLATGNTVNGVTTLLAGLVVDGKTVAQAEEIVKAQLTDAGVSLSGTVMSNAEASELDKLEQNTVALLAAMQPQQMTQGVALLAQSLSFQGKSLASDLLSEVEVSAFAEEIVAVAEQTVGSNDTGAVLYFAEGAADVAEVQASYPGQDAEYGFDKEDKQTSTGAGFKFVKLDSQGAALAADATEWACTMDERTGLVWENKSADASSVQFKDRLFAFESETFKPFSKDVELAGCKDAGDEVCTTSQYVQYINKQSLCGITGWRLPTYRETYDLLDFGEQTLFAPNDEYAKYNVYGFNVKYFPQQTIGSPYLGYGAFWHSDFKFTNASSQLIDGEIYFPAIVSRGKDRGTISYVEIRSSNTSAGADDSYQFPIRLVAVKGQ</sequence>
<dbReference type="InterPro" id="IPR011460">
    <property type="entry name" value="Lcl_C"/>
</dbReference>
<comment type="caution">
    <text evidence="2">The sequence shown here is derived from an EMBL/GenBank/DDBJ whole genome shotgun (WGS) entry which is preliminary data.</text>
</comment>
<dbReference type="EMBL" id="VTYF01000002">
    <property type="protein sequence ID" value="NOI08240.1"/>
    <property type="molecule type" value="Genomic_DNA"/>
</dbReference>
<proteinExistence type="predicted"/>
<dbReference type="AlphaFoldDB" id="A0A0P7EXY0"/>
<feature type="domain" description="Lcl C-terminal" evidence="1">
    <location>
        <begin position="291"/>
        <end position="429"/>
    </location>
</feature>
<dbReference type="RefSeq" id="WP_054579337.1">
    <property type="nucleotide sequence ID" value="NZ_CP167873.1"/>
</dbReference>
<evidence type="ECO:0000259" key="1">
    <source>
        <dbReference type="Pfam" id="PF07603"/>
    </source>
</evidence>
<dbReference type="Proteomes" id="UP000532247">
    <property type="component" value="Unassembled WGS sequence"/>
</dbReference>
<dbReference type="STRING" id="663.BAU10_22150"/>
<organism evidence="2 3">
    <name type="scientific">Vibrio alginolyticus</name>
    <dbReference type="NCBI Taxonomy" id="663"/>
    <lineage>
        <taxon>Bacteria</taxon>
        <taxon>Pseudomonadati</taxon>
        <taxon>Pseudomonadota</taxon>
        <taxon>Gammaproteobacteria</taxon>
        <taxon>Vibrionales</taxon>
        <taxon>Vibrionaceae</taxon>
        <taxon>Vibrio</taxon>
    </lineage>
</organism>
<dbReference type="Pfam" id="PF07603">
    <property type="entry name" value="Lcl_C"/>
    <property type="match status" value="1"/>
</dbReference>
<gene>
    <name evidence="2" type="ORF">F0254_05085</name>
</gene>
<dbReference type="PROSITE" id="PS51257">
    <property type="entry name" value="PROKAR_LIPOPROTEIN"/>
    <property type="match status" value="1"/>
</dbReference>
<protein>
    <submittedName>
        <fullName evidence="2">DUF1566 domain-containing protein</fullName>
    </submittedName>
</protein>